<dbReference type="InterPro" id="IPR050595">
    <property type="entry name" value="Bact_response_regulator"/>
</dbReference>
<keyword evidence="1 2" id="KW-0597">Phosphoprotein</keyword>
<dbReference type="GO" id="GO:0000160">
    <property type="term" value="P:phosphorelay signal transduction system"/>
    <property type="evidence" value="ECO:0007669"/>
    <property type="project" value="InterPro"/>
</dbReference>
<dbReference type="EMBL" id="CP025096">
    <property type="protein sequence ID" value="AUD04977.1"/>
    <property type="molecule type" value="Genomic_DNA"/>
</dbReference>
<evidence type="ECO:0000256" key="1">
    <source>
        <dbReference type="ARBA" id="ARBA00022553"/>
    </source>
</evidence>
<evidence type="ECO:0000256" key="2">
    <source>
        <dbReference type="PROSITE-ProRule" id="PRU00169"/>
    </source>
</evidence>
<keyword evidence="5" id="KW-1185">Reference proteome</keyword>
<name>A0A2K8Z511_9BACT</name>
<dbReference type="KEGG" id="spir:CWM47_25885"/>
<sequence>MPTHVLIADDDPSILLSLEFLMKKQGYQVLIARDGSEAFDLIQQHRPTVLLLDIMMPGMNGYELCKYVRKTPGFEQTKVIFLSAKSKESDVKLGYEAGADLYLPKPFSTRELVAKVRDLIPAELPANNT</sequence>
<proteinExistence type="predicted"/>
<dbReference type="SUPFAM" id="SSF52172">
    <property type="entry name" value="CheY-like"/>
    <property type="match status" value="1"/>
</dbReference>
<evidence type="ECO:0000313" key="4">
    <source>
        <dbReference type="EMBL" id="AUD04977.1"/>
    </source>
</evidence>
<dbReference type="RefSeq" id="WP_100991323.1">
    <property type="nucleotide sequence ID" value="NZ_CP025096.1"/>
</dbReference>
<accession>A0A2K8Z511</accession>
<feature type="domain" description="Response regulatory" evidence="3">
    <location>
        <begin position="4"/>
        <end position="120"/>
    </location>
</feature>
<dbReference type="Gene3D" id="3.40.50.2300">
    <property type="match status" value="1"/>
</dbReference>
<reference evidence="4 5" key="1">
    <citation type="submission" date="2017-11" db="EMBL/GenBank/DDBJ databases">
        <title>Taxonomic description and genome sequences of Spirosoma HA7 sp. nov., isolated from pollen microhabitat of Corylus avellana.</title>
        <authorList>
            <person name="Ambika Manirajan B."/>
            <person name="Suarez C."/>
            <person name="Ratering S."/>
            <person name="Geissler-Plaum R."/>
            <person name="Cardinale M."/>
            <person name="Sylvia S."/>
        </authorList>
    </citation>
    <scope>NUCLEOTIDE SEQUENCE [LARGE SCALE GENOMIC DNA]</scope>
    <source>
        <strain evidence="4 5">HA7</strain>
    </source>
</reference>
<dbReference type="OrthoDB" id="9789181at2"/>
<gene>
    <name evidence="4" type="ORF">CWM47_25885</name>
</gene>
<protein>
    <submittedName>
        <fullName evidence="4">Response regulator</fullName>
    </submittedName>
</protein>
<dbReference type="InterPro" id="IPR011006">
    <property type="entry name" value="CheY-like_superfamily"/>
</dbReference>
<organism evidence="4 5">
    <name type="scientific">Spirosoma pollinicola</name>
    <dbReference type="NCBI Taxonomy" id="2057025"/>
    <lineage>
        <taxon>Bacteria</taxon>
        <taxon>Pseudomonadati</taxon>
        <taxon>Bacteroidota</taxon>
        <taxon>Cytophagia</taxon>
        <taxon>Cytophagales</taxon>
        <taxon>Cytophagaceae</taxon>
        <taxon>Spirosoma</taxon>
    </lineage>
</organism>
<dbReference type="SMART" id="SM00448">
    <property type="entry name" value="REC"/>
    <property type="match status" value="1"/>
</dbReference>
<feature type="modified residue" description="4-aspartylphosphate" evidence="2">
    <location>
        <position position="53"/>
    </location>
</feature>
<evidence type="ECO:0000313" key="5">
    <source>
        <dbReference type="Proteomes" id="UP000232883"/>
    </source>
</evidence>
<dbReference type="AlphaFoldDB" id="A0A2K8Z511"/>
<dbReference type="PANTHER" id="PTHR44591">
    <property type="entry name" value="STRESS RESPONSE REGULATOR PROTEIN 1"/>
    <property type="match status" value="1"/>
</dbReference>
<dbReference type="CDD" id="cd17574">
    <property type="entry name" value="REC_OmpR"/>
    <property type="match status" value="1"/>
</dbReference>
<dbReference type="Pfam" id="PF00072">
    <property type="entry name" value="Response_reg"/>
    <property type="match status" value="1"/>
</dbReference>
<dbReference type="PROSITE" id="PS50110">
    <property type="entry name" value="RESPONSE_REGULATORY"/>
    <property type="match status" value="1"/>
</dbReference>
<dbReference type="InterPro" id="IPR001789">
    <property type="entry name" value="Sig_transdc_resp-reg_receiver"/>
</dbReference>
<dbReference type="Proteomes" id="UP000232883">
    <property type="component" value="Chromosome"/>
</dbReference>
<evidence type="ECO:0000259" key="3">
    <source>
        <dbReference type="PROSITE" id="PS50110"/>
    </source>
</evidence>
<dbReference type="PANTHER" id="PTHR44591:SF3">
    <property type="entry name" value="RESPONSE REGULATORY DOMAIN-CONTAINING PROTEIN"/>
    <property type="match status" value="1"/>
</dbReference>